<dbReference type="Proteomes" id="UP001293254">
    <property type="component" value="Unassembled WGS sequence"/>
</dbReference>
<sequence>MQGEGGLVVRGRVEIDTRQPFRSVREAVVLFGEKYWPEKSMAISSKRSDFIFRFLMQSKASNGQNQPSKLGAVTAELEETKQILQKAKEEGSLMAHCLTSLRQELEQTKRELHQLKAKKTPHLDIDDEEPEIEELKFVENTSKVETVGSPGNDEDGLEFEKKRSVKFASPPLLTKVIVSKRVVR</sequence>
<accession>A0AAE1XSJ7</accession>
<dbReference type="PANTHER" id="PTHR32054">
    <property type="entry name" value="HEAVY CHAIN, PUTATIVE, EXPRESSED-RELATED-RELATED"/>
    <property type="match status" value="1"/>
</dbReference>
<keyword evidence="5" id="KW-1185">Reference proteome</keyword>
<reference evidence="4" key="2">
    <citation type="journal article" date="2024" name="Plant">
        <title>Genomic evolution and insights into agronomic trait innovations of Sesamum species.</title>
        <authorList>
            <person name="Miao H."/>
            <person name="Wang L."/>
            <person name="Qu L."/>
            <person name="Liu H."/>
            <person name="Sun Y."/>
            <person name="Le M."/>
            <person name="Wang Q."/>
            <person name="Wei S."/>
            <person name="Zheng Y."/>
            <person name="Lin W."/>
            <person name="Duan Y."/>
            <person name="Cao H."/>
            <person name="Xiong S."/>
            <person name="Wang X."/>
            <person name="Wei L."/>
            <person name="Li C."/>
            <person name="Ma Q."/>
            <person name="Ju M."/>
            <person name="Zhao R."/>
            <person name="Li G."/>
            <person name="Mu C."/>
            <person name="Tian Q."/>
            <person name="Mei H."/>
            <person name="Zhang T."/>
            <person name="Gao T."/>
            <person name="Zhang H."/>
        </authorList>
    </citation>
    <scope>NUCLEOTIDE SEQUENCE</scope>
    <source>
        <strain evidence="4">3651</strain>
    </source>
</reference>
<dbReference type="GO" id="GO:0005829">
    <property type="term" value="C:cytosol"/>
    <property type="evidence" value="ECO:0007669"/>
    <property type="project" value="TreeGrafter"/>
</dbReference>
<feature type="coiled-coil region" evidence="3">
    <location>
        <begin position="70"/>
        <end position="118"/>
    </location>
</feature>
<comment type="similarity">
    <text evidence="1">Belongs to the WEB family.</text>
</comment>
<keyword evidence="2 3" id="KW-0175">Coiled coil</keyword>
<organism evidence="4 5">
    <name type="scientific">Sesamum alatum</name>
    <dbReference type="NCBI Taxonomy" id="300844"/>
    <lineage>
        <taxon>Eukaryota</taxon>
        <taxon>Viridiplantae</taxon>
        <taxon>Streptophyta</taxon>
        <taxon>Embryophyta</taxon>
        <taxon>Tracheophyta</taxon>
        <taxon>Spermatophyta</taxon>
        <taxon>Magnoliopsida</taxon>
        <taxon>eudicotyledons</taxon>
        <taxon>Gunneridae</taxon>
        <taxon>Pentapetalae</taxon>
        <taxon>asterids</taxon>
        <taxon>lamiids</taxon>
        <taxon>Lamiales</taxon>
        <taxon>Pedaliaceae</taxon>
        <taxon>Sesamum</taxon>
    </lineage>
</organism>
<gene>
    <name evidence="4" type="ORF">Salat_2507400</name>
</gene>
<evidence type="ECO:0000256" key="3">
    <source>
        <dbReference type="SAM" id="Coils"/>
    </source>
</evidence>
<dbReference type="GO" id="GO:0009903">
    <property type="term" value="P:chloroplast avoidance movement"/>
    <property type="evidence" value="ECO:0007669"/>
    <property type="project" value="TreeGrafter"/>
</dbReference>
<reference evidence="4" key="1">
    <citation type="submission" date="2020-06" db="EMBL/GenBank/DDBJ databases">
        <authorList>
            <person name="Li T."/>
            <person name="Hu X."/>
            <person name="Zhang T."/>
            <person name="Song X."/>
            <person name="Zhang H."/>
            <person name="Dai N."/>
            <person name="Sheng W."/>
            <person name="Hou X."/>
            <person name="Wei L."/>
        </authorList>
    </citation>
    <scope>NUCLEOTIDE SEQUENCE</scope>
    <source>
        <strain evidence="4">3651</strain>
        <tissue evidence="4">Leaf</tissue>
    </source>
</reference>
<name>A0AAE1XSJ7_9LAMI</name>
<protein>
    <submittedName>
        <fullName evidence="4">WEB family protein</fullName>
    </submittedName>
</protein>
<comment type="caution">
    <text evidence="4">The sequence shown here is derived from an EMBL/GenBank/DDBJ whole genome shotgun (WGS) entry which is preliminary data.</text>
</comment>
<evidence type="ECO:0000256" key="1">
    <source>
        <dbReference type="ARBA" id="ARBA00005485"/>
    </source>
</evidence>
<proteinExistence type="inferred from homology"/>
<evidence type="ECO:0000256" key="2">
    <source>
        <dbReference type="ARBA" id="ARBA00023054"/>
    </source>
</evidence>
<dbReference type="EMBL" id="JACGWO010000010">
    <property type="protein sequence ID" value="KAK4416819.1"/>
    <property type="molecule type" value="Genomic_DNA"/>
</dbReference>
<evidence type="ECO:0000313" key="5">
    <source>
        <dbReference type="Proteomes" id="UP001293254"/>
    </source>
</evidence>
<evidence type="ECO:0000313" key="4">
    <source>
        <dbReference type="EMBL" id="KAK4416819.1"/>
    </source>
</evidence>
<dbReference type="AlphaFoldDB" id="A0AAE1XSJ7"/>
<dbReference type="GO" id="GO:0009904">
    <property type="term" value="P:chloroplast accumulation movement"/>
    <property type="evidence" value="ECO:0007669"/>
    <property type="project" value="TreeGrafter"/>
</dbReference>
<dbReference type="PANTHER" id="PTHR32054:SF9">
    <property type="entry name" value="OS04G0116200 PROTEIN"/>
    <property type="match status" value="1"/>
</dbReference>